<proteinExistence type="predicted"/>
<reference evidence="2 3" key="1">
    <citation type="submission" date="2018-07" db="EMBL/GenBank/DDBJ databases">
        <title>Whole Genome Shotgun Sequence of Streptomyces spongiicola strain 531S.</title>
        <authorList>
            <person name="Dohra H."/>
            <person name="Kodani S."/>
        </authorList>
    </citation>
    <scope>NUCLEOTIDE SEQUENCE [LARGE SCALE GENOMIC DNA]</scope>
    <source>
        <strain evidence="2 3">531S</strain>
    </source>
</reference>
<accession>A0A388SQ98</accession>
<gene>
    <name evidence="2" type="ORF">SSP531S_02100</name>
</gene>
<name>A0A388SQ98_9ACTN</name>
<organism evidence="2 3">
    <name type="scientific">Streptomyces spongiicola</name>
    <dbReference type="NCBI Taxonomy" id="1690221"/>
    <lineage>
        <taxon>Bacteria</taxon>
        <taxon>Bacillati</taxon>
        <taxon>Actinomycetota</taxon>
        <taxon>Actinomycetes</taxon>
        <taxon>Kitasatosporales</taxon>
        <taxon>Streptomycetaceae</taxon>
        <taxon>Streptomyces</taxon>
    </lineage>
</organism>
<dbReference type="AlphaFoldDB" id="A0A388SQ98"/>
<evidence type="ECO:0000313" key="3">
    <source>
        <dbReference type="Proteomes" id="UP000265354"/>
    </source>
</evidence>
<sequence length="98" mass="10467">MALIAEFRTTAQPDRGIVEVYDADAYEADCEAAAKARSEVVAGNGYHLCLRTLQPDLRIEIAVRIWDGPSGSSCGLRGPHESARSGTATSESGRDQEA</sequence>
<dbReference type="EMBL" id="BGZL01000001">
    <property type="protein sequence ID" value="GBP98817.1"/>
    <property type="molecule type" value="Genomic_DNA"/>
</dbReference>
<comment type="caution">
    <text evidence="2">The sequence shown here is derived from an EMBL/GenBank/DDBJ whole genome shotgun (WGS) entry which is preliminary data.</text>
</comment>
<dbReference type="Proteomes" id="UP000265354">
    <property type="component" value="Unassembled WGS sequence"/>
</dbReference>
<evidence type="ECO:0000313" key="2">
    <source>
        <dbReference type="EMBL" id="GBP98817.1"/>
    </source>
</evidence>
<protein>
    <submittedName>
        <fullName evidence="2">Uncharacterized protein</fullName>
    </submittedName>
</protein>
<evidence type="ECO:0000256" key="1">
    <source>
        <dbReference type="SAM" id="MobiDB-lite"/>
    </source>
</evidence>
<feature type="region of interest" description="Disordered" evidence="1">
    <location>
        <begin position="68"/>
        <end position="98"/>
    </location>
</feature>